<dbReference type="Gene3D" id="3.10.180.10">
    <property type="entry name" value="2,3-Dihydroxybiphenyl 1,2-Dioxygenase, domain 1"/>
    <property type="match status" value="1"/>
</dbReference>
<name>A0A7X4H6X4_9BURK</name>
<dbReference type="InterPro" id="IPR052164">
    <property type="entry name" value="Anthracycline_SecMetBiosynth"/>
</dbReference>
<evidence type="ECO:0000259" key="1">
    <source>
        <dbReference type="PROSITE" id="PS51819"/>
    </source>
</evidence>
<gene>
    <name evidence="2" type="ORF">GTP77_00650</name>
</gene>
<organism evidence="2 3">
    <name type="scientific">Pseudoduganella aquatica</name>
    <dbReference type="NCBI Taxonomy" id="2660641"/>
    <lineage>
        <taxon>Bacteria</taxon>
        <taxon>Pseudomonadati</taxon>
        <taxon>Pseudomonadota</taxon>
        <taxon>Betaproteobacteria</taxon>
        <taxon>Burkholderiales</taxon>
        <taxon>Oxalobacteraceae</taxon>
        <taxon>Telluria group</taxon>
        <taxon>Pseudoduganella</taxon>
    </lineage>
</organism>
<protein>
    <submittedName>
        <fullName evidence="2">VOC family protein</fullName>
    </submittedName>
</protein>
<dbReference type="Pfam" id="PF00903">
    <property type="entry name" value="Glyoxalase"/>
    <property type="match status" value="1"/>
</dbReference>
<dbReference type="AlphaFoldDB" id="A0A7X4H6X4"/>
<dbReference type="Proteomes" id="UP000450676">
    <property type="component" value="Unassembled WGS sequence"/>
</dbReference>
<dbReference type="PROSITE" id="PS51819">
    <property type="entry name" value="VOC"/>
    <property type="match status" value="1"/>
</dbReference>
<dbReference type="InterPro" id="IPR029068">
    <property type="entry name" value="Glyas_Bleomycin-R_OHBP_Dase"/>
</dbReference>
<keyword evidence="3" id="KW-1185">Reference proteome</keyword>
<reference evidence="2 3" key="1">
    <citation type="submission" date="2019-12" db="EMBL/GenBank/DDBJ databases">
        <title>Novel species isolated from a subtropical stream in China.</title>
        <authorList>
            <person name="Lu H."/>
        </authorList>
    </citation>
    <scope>NUCLEOTIDE SEQUENCE [LARGE SCALE GENOMIC DNA]</scope>
    <source>
        <strain evidence="2 3">FT127W</strain>
    </source>
</reference>
<dbReference type="CDD" id="cd06587">
    <property type="entry name" value="VOC"/>
    <property type="match status" value="1"/>
</dbReference>
<dbReference type="InterPro" id="IPR004360">
    <property type="entry name" value="Glyas_Fos-R_dOase_dom"/>
</dbReference>
<dbReference type="EMBL" id="WWCU01000001">
    <property type="protein sequence ID" value="MYN05841.1"/>
    <property type="molecule type" value="Genomic_DNA"/>
</dbReference>
<dbReference type="RefSeq" id="WP_161070237.1">
    <property type="nucleotide sequence ID" value="NZ_CP086370.1"/>
</dbReference>
<dbReference type="PANTHER" id="PTHR33993">
    <property type="entry name" value="GLYOXALASE-RELATED"/>
    <property type="match status" value="1"/>
</dbReference>
<accession>A0A7X4H6X4</accession>
<feature type="domain" description="VOC" evidence="1">
    <location>
        <begin position="5"/>
        <end position="119"/>
    </location>
</feature>
<evidence type="ECO:0000313" key="2">
    <source>
        <dbReference type="EMBL" id="MYN05841.1"/>
    </source>
</evidence>
<dbReference type="InterPro" id="IPR037523">
    <property type="entry name" value="VOC_core"/>
</dbReference>
<proteinExistence type="predicted"/>
<dbReference type="SUPFAM" id="SSF54593">
    <property type="entry name" value="Glyoxalase/Bleomycin resistance protein/Dihydroxybiphenyl dioxygenase"/>
    <property type="match status" value="1"/>
</dbReference>
<sequence>MALLKVGQIAMSVSDADRAEKFYGETLGLHKLYRFGERLFFSCDGVRLMLEGTSRKVEPAQGTCIYFTVKDIDAVADKLKSKSVPFDGTPHLVAKMSDHELWMAFFRDPDGHLLALMEEKR</sequence>
<comment type="caution">
    <text evidence="2">The sequence shown here is derived from an EMBL/GenBank/DDBJ whole genome shotgun (WGS) entry which is preliminary data.</text>
</comment>
<evidence type="ECO:0000313" key="3">
    <source>
        <dbReference type="Proteomes" id="UP000450676"/>
    </source>
</evidence>